<evidence type="ECO:0000313" key="3">
    <source>
        <dbReference type="RefSeq" id="XP_026725403.1"/>
    </source>
</evidence>
<evidence type="ECO:0000256" key="1">
    <source>
        <dbReference type="SAM" id="MobiDB-lite"/>
    </source>
</evidence>
<name>A0A7E5VAU4_TRINI</name>
<gene>
    <name evidence="3" type="primary">LOC113492227</name>
</gene>
<dbReference type="RefSeq" id="XP_026725403.1">
    <property type="nucleotide sequence ID" value="XM_026869602.1"/>
</dbReference>
<dbReference type="AlphaFoldDB" id="A0A7E5VAU4"/>
<keyword evidence="2" id="KW-1185">Reference proteome</keyword>
<dbReference type="GeneID" id="113492227"/>
<protein>
    <submittedName>
        <fullName evidence="3">Uncharacterized protein LOC113492227</fullName>
    </submittedName>
</protein>
<dbReference type="InParanoid" id="A0A7E5VAU4"/>
<sequence length="249" mass="27337">MPSFPLVETAPSNVSVLSTFSMADSVPPMSDESLCNISVFDETSCGEPMRAQRLLIDFTPNKEDSDFVQRKICTFWNFIANTPEIKNLRVLPEKETSYDKSGKVGEGSHSLSLSVPRQPSAMSALGSSGDLVGTAVSQLELVEQKGLINRIFEAKIERSGCTLLGSREYIEMNAPSSMQKKKKQACLCTTTCDTCRGVTPPATPEAQTVKKLCKQMKEWDAKHPKSMAPPSHPPSLIHSALQRPVYPRD</sequence>
<dbReference type="OrthoDB" id="7434781at2759"/>
<organism evidence="2 3">
    <name type="scientific">Trichoplusia ni</name>
    <name type="common">Cabbage looper</name>
    <dbReference type="NCBI Taxonomy" id="7111"/>
    <lineage>
        <taxon>Eukaryota</taxon>
        <taxon>Metazoa</taxon>
        <taxon>Ecdysozoa</taxon>
        <taxon>Arthropoda</taxon>
        <taxon>Hexapoda</taxon>
        <taxon>Insecta</taxon>
        <taxon>Pterygota</taxon>
        <taxon>Neoptera</taxon>
        <taxon>Endopterygota</taxon>
        <taxon>Lepidoptera</taxon>
        <taxon>Glossata</taxon>
        <taxon>Ditrysia</taxon>
        <taxon>Noctuoidea</taxon>
        <taxon>Noctuidae</taxon>
        <taxon>Plusiinae</taxon>
        <taxon>Trichoplusia</taxon>
    </lineage>
</organism>
<feature type="region of interest" description="Disordered" evidence="1">
    <location>
        <begin position="219"/>
        <end position="249"/>
    </location>
</feature>
<evidence type="ECO:0000313" key="2">
    <source>
        <dbReference type="Proteomes" id="UP000322000"/>
    </source>
</evidence>
<proteinExistence type="predicted"/>
<dbReference type="Proteomes" id="UP000322000">
    <property type="component" value="Chromosome 3"/>
</dbReference>
<reference evidence="3" key="1">
    <citation type="submission" date="2025-08" db="UniProtKB">
        <authorList>
            <consortium name="RefSeq"/>
        </authorList>
    </citation>
    <scope>IDENTIFICATION</scope>
</reference>
<dbReference type="KEGG" id="tnl:113492227"/>
<accession>A0A7E5VAU4</accession>